<sequence length="181" mass="20678">MPRMLEQSAVIVSIDAPVNFLATSQSLLRDDIKTQLARFSFTANSCHPPENHEISGVKITKIPDKNPFDILDYGLSPTNSQCMDDSHTLKVAVDDVLTPSQITKLYQRFYDELGRESPPSAQEMFQLLVNEMQLLYMSRAYATAEIATICLEKLEELVVERKKSEDKYQACIKRLMEKNWN</sequence>
<organism evidence="1 2">
    <name type="scientific">Pyronema omphalodes (strain CBS 100304)</name>
    <name type="common">Pyronema confluens</name>
    <dbReference type="NCBI Taxonomy" id="1076935"/>
    <lineage>
        <taxon>Eukaryota</taxon>
        <taxon>Fungi</taxon>
        <taxon>Dikarya</taxon>
        <taxon>Ascomycota</taxon>
        <taxon>Pezizomycotina</taxon>
        <taxon>Pezizomycetes</taxon>
        <taxon>Pezizales</taxon>
        <taxon>Pyronemataceae</taxon>
        <taxon>Pyronema</taxon>
    </lineage>
</organism>
<protein>
    <submittedName>
        <fullName evidence="1">Uncharacterized protein</fullName>
    </submittedName>
</protein>
<gene>
    <name evidence="1" type="ORF">PCON_12453</name>
</gene>
<evidence type="ECO:0000313" key="2">
    <source>
        <dbReference type="Proteomes" id="UP000018144"/>
    </source>
</evidence>
<name>U4L6W9_PYROM</name>
<dbReference type="OrthoDB" id="10377255at2759"/>
<proteinExistence type="predicted"/>
<accession>U4L6W9</accession>
<dbReference type="AlphaFoldDB" id="U4L6W9"/>
<evidence type="ECO:0000313" key="1">
    <source>
        <dbReference type="EMBL" id="CCX12859.1"/>
    </source>
</evidence>
<reference evidence="1 2" key="1">
    <citation type="journal article" date="2013" name="PLoS Genet.">
        <title>The genome and development-dependent transcriptomes of Pyronema confluens: a window into fungal evolution.</title>
        <authorList>
            <person name="Traeger S."/>
            <person name="Altegoer F."/>
            <person name="Freitag M."/>
            <person name="Gabaldon T."/>
            <person name="Kempken F."/>
            <person name="Kumar A."/>
            <person name="Marcet-Houben M."/>
            <person name="Poggeler S."/>
            <person name="Stajich J.E."/>
            <person name="Nowrousian M."/>
        </authorList>
    </citation>
    <scope>NUCLEOTIDE SEQUENCE [LARGE SCALE GENOMIC DNA]</scope>
    <source>
        <strain evidence="2">CBS 100304</strain>
        <tissue evidence="1">Vegetative mycelium</tissue>
    </source>
</reference>
<keyword evidence="2" id="KW-1185">Reference proteome</keyword>
<dbReference type="EMBL" id="HF935725">
    <property type="protein sequence ID" value="CCX12859.1"/>
    <property type="molecule type" value="Genomic_DNA"/>
</dbReference>
<dbReference type="Proteomes" id="UP000018144">
    <property type="component" value="Unassembled WGS sequence"/>
</dbReference>